<dbReference type="EMBL" id="CP064781">
    <property type="protein sequence ID" value="QRJ64694.1"/>
    <property type="molecule type" value="Genomic_DNA"/>
</dbReference>
<dbReference type="Gene3D" id="3.90.226.10">
    <property type="entry name" value="2-enoyl-CoA Hydratase, Chain A, domain 1"/>
    <property type="match status" value="1"/>
</dbReference>
<sequence>MSNDTVLYEVRDRVARLTLNRPQSLNALNLDMIEALRLASARAEADPEVRAILVAGAGEHFMAGGDLKWFREQLALPPQERQPLFERTISDVHQTTLQLRRCGKPVVAAVRGAVAGFGLSLMLAADLALAAEDAYFTLAYCNIALSPDGGATWSLPRTVGAKRAAEIALLGDRFDACQALAWGLVNRVVAGDELLPQAEKLALRLAAGPAEALASTKRLLNESLGNGLAEQLHAEQRAFAACGVNADFGEGLAAFFEKRRPRFAS</sequence>
<evidence type="ECO:0000256" key="1">
    <source>
        <dbReference type="ARBA" id="ARBA00005254"/>
    </source>
</evidence>
<dbReference type="PANTHER" id="PTHR43459:SF1">
    <property type="entry name" value="EG:BACN32G11.4 PROTEIN"/>
    <property type="match status" value="1"/>
</dbReference>
<accession>A0A974SQT0</accession>
<proteinExistence type="inferred from homology"/>
<dbReference type="AlphaFoldDB" id="A0A974SQT0"/>
<dbReference type="Gene3D" id="1.10.12.10">
    <property type="entry name" value="Lyase 2-enoyl-coa Hydratase, Chain A, domain 2"/>
    <property type="match status" value="1"/>
</dbReference>
<dbReference type="GO" id="GO:0003824">
    <property type="term" value="F:catalytic activity"/>
    <property type="evidence" value="ECO:0007669"/>
    <property type="project" value="UniProtKB-ARBA"/>
</dbReference>
<gene>
    <name evidence="2" type="ORF">IWH25_04915</name>
</gene>
<dbReference type="SUPFAM" id="SSF52096">
    <property type="entry name" value="ClpP/crotonase"/>
    <property type="match status" value="1"/>
</dbReference>
<organism evidence="2 3">
    <name type="scientific">Azospira restricta</name>
    <dbReference type="NCBI Taxonomy" id="404405"/>
    <lineage>
        <taxon>Bacteria</taxon>
        <taxon>Pseudomonadati</taxon>
        <taxon>Pseudomonadota</taxon>
        <taxon>Betaproteobacteria</taxon>
        <taxon>Rhodocyclales</taxon>
        <taxon>Rhodocyclaceae</taxon>
        <taxon>Azospira</taxon>
    </lineage>
</organism>
<dbReference type="InterPro" id="IPR029045">
    <property type="entry name" value="ClpP/crotonase-like_dom_sf"/>
</dbReference>
<dbReference type="InterPro" id="IPR001753">
    <property type="entry name" value="Enoyl-CoA_hydra/iso"/>
</dbReference>
<evidence type="ECO:0000313" key="2">
    <source>
        <dbReference type="EMBL" id="QRJ64694.1"/>
    </source>
</evidence>
<dbReference type="CDD" id="cd06558">
    <property type="entry name" value="crotonase-like"/>
    <property type="match status" value="1"/>
</dbReference>
<dbReference type="Pfam" id="PF00378">
    <property type="entry name" value="ECH_1"/>
    <property type="match status" value="1"/>
</dbReference>
<dbReference type="Proteomes" id="UP000663444">
    <property type="component" value="Chromosome"/>
</dbReference>
<comment type="similarity">
    <text evidence="1">Belongs to the enoyl-CoA hydratase/isomerase family.</text>
</comment>
<dbReference type="InterPro" id="IPR014748">
    <property type="entry name" value="Enoyl-CoA_hydra_C"/>
</dbReference>
<dbReference type="PANTHER" id="PTHR43459">
    <property type="entry name" value="ENOYL-COA HYDRATASE"/>
    <property type="match status" value="1"/>
</dbReference>
<keyword evidence="3" id="KW-1185">Reference proteome</keyword>
<dbReference type="KEGG" id="ares:IWH25_04915"/>
<dbReference type="RefSeq" id="WP_203388220.1">
    <property type="nucleotide sequence ID" value="NZ_CP064781.1"/>
</dbReference>
<evidence type="ECO:0000313" key="3">
    <source>
        <dbReference type="Proteomes" id="UP000663444"/>
    </source>
</evidence>
<reference evidence="2" key="1">
    <citation type="submission" date="2020-11" db="EMBL/GenBank/DDBJ databases">
        <title>Azospira restricta DSM 18626 genome sequence.</title>
        <authorList>
            <person name="Moe W.M."/>
        </authorList>
    </citation>
    <scope>NUCLEOTIDE SEQUENCE</scope>
    <source>
        <strain evidence="2">DSM 18626</strain>
    </source>
</reference>
<name>A0A974SQT0_9RHOO</name>
<protein>
    <submittedName>
        <fullName evidence="2">Enoyl-CoA hydratase/isomerase family protein</fullName>
    </submittedName>
</protein>